<evidence type="ECO:0000259" key="6">
    <source>
        <dbReference type="PROSITE" id="PS50885"/>
    </source>
</evidence>
<gene>
    <name evidence="8" type="ORF">SAMN05660337_1607</name>
</gene>
<dbReference type="STRING" id="246191.SAMN05660337_1607"/>
<dbReference type="InterPro" id="IPR032255">
    <property type="entry name" value="HBM"/>
</dbReference>
<dbReference type="Pfam" id="PF00015">
    <property type="entry name" value="MCPsignal"/>
    <property type="match status" value="1"/>
</dbReference>
<dbReference type="EMBL" id="FNGA01000002">
    <property type="protein sequence ID" value="SDK89329.1"/>
    <property type="molecule type" value="Genomic_DNA"/>
</dbReference>
<keyword evidence="4" id="KW-0812">Transmembrane</keyword>
<protein>
    <submittedName>
        <fullName evidence="8">Methyl-accepting chemotaxis protein</fullName>
    </submittedName>
</protein>
<dbReference type="InterPro" id="IPR003660">
    <property type="entry name" value="HAMP_dom"/>
</dbReference>
<feature type="domain" description="Methyl-accepting transducer" evidence="5">
    <location>
        <begin position="416"/>
        <end position="652"/>
    </location>
</feature>
<dbReference type="GO" id="GO:0007165">
    <property type="term" value="P:signal transduction"/>
    <property type="evidence" value="ECO:0007669"/>
    <property type="project" value="UniProtKB-KW"/>
</dbReference>
<feature type="transmembrane region" description="Helical" evidence="4">
    <location>
        <begin position="299"/>
        <end position="317"/>
    </location>
</feature>
<reference evidence="9" key="1">
    <citation type="submission" date="2016-10" db="EMBL/GenBank/DDBJ databases">
        <authorList>
            <person name="Varghese N."/>
            <person name="Submissions S."/>
        </authorList>
    </citation>
    <scope>NUCLEOTIDE SEQUENCE [LARGE SCALE GENOMIC DNA]</scope>
    <source>
        <strain evidence="9">DSM 16995</strain>
    </source>
</reference>
<dbReference type="InterPro" id="IPR004089">
    <property type="entry name" value="MCPsignal_dom"/>
</dbReference>
<accession>A0A1G9FLS9</accession>
<dbReference type="RefSeq" id="WP_092159908.1">
    <property type="nucleotide sequence ID" value="NZ_FNGA01000002.1"/>
</dbReference>
<keyword evidence="4" id="KW-0472">Membrane</keyword>
<feature type="domain" description="HAMP" evidence="6">
    <location>
        <begin position="319"/>
        <end position="372"/>
    </location>
</feature>
<feature type="domain" description="HBM" evidence="7">
    <location>
        <begin position="45"/>
        <end position="285"/>
    </location>
</feature>
<evidence type="ECO:0000256" key="4">
    <source>
        <dbReference type="SAM" id="Phobius"/>
    </source>
</evidence>
<dbReference type="Gene3D" id="1.10.287.950">
    <property type="entry name" value="Methyl-accepting chemotaxis protein"/>
    <property type="match status" value="1"/>
</dbReference>
<evidence type="ECO:0000259" key="5">
    <source>
        <dbReference type="PROSITE" id="PS50111"/>
    </source>
</evidence>
<name>A0A1G9FLS9_9BACT</name>
<dbReference type="CDD" id="cd06225">
    <property type="entry name" value="HAMP"/>
    <property type="match status" value="2"/>
</dbReference>
<comment type="similarity">
    <text evidence="2">Belongs to the methyl-accepting chemotaxis (MCP) protein family.</text>
</comment>
<dbReference type="PROSITE" id="PS50885">
    <property type="entry name" value="HAMP"/>
    <property type="match status" value="1"/>
</dbReference>
<proteinExistence type="inferred from homology"/>
<dbReference type="PANTHER" id="PTHR32089">
    <property type="entry name" value="METHYL-ACCEPTING CHEMOTAXIS PROTEIN MCPB"/>
    <property type="match status" value="1"/>
</dbReference>
<dbReference type="SMART" id="SM00283">
    <property type="entry name" value="MA"/>
    <property type="match status" value="1"/>
</dbReference>
<evidence type="ECO:0000259" key="7">
    <source>
        <dbReference type="PROSITE" id="PS51753"/>
    </source>
</evidence>
<dbReference type="SMART" id="SM00304">
    <property type="entry name" value="HAMP"/>
    <property type="match status" value="1"/>
</dbReference>
<evidence type="ECO:0000256" key="3">
    <source>
        <dbReference type="PROSITE-ProRule" id="PRU00284"/>
    </source>
</evidence>
<evidence type="ECO:0000256" key="2">
    <source>
        <dbReference type="ARBA" id="ARBA00029447"/>
    </source>
</evidence>
<keyword evidence="4" id="KW-1133">Transmembrane helix</keyword>
<evidence type="ECO:0000313" key="8">
    <source>
        <dbReference type="EMBL" id="SDK89329.1"/>
    </source>
</evidence>
<keyword evidence="1 3" id="KW-0807">Transducer</keyword>
<dbReference type="SUPFAM" id="SSF58104">
    <property type="entry name" value="Methyl-accepting chemotaxis protein (MCP) signaling domain"/>
    <property type="match status" value="1"/>
</dbReference>
<dbReference type="SMART" id="SM01358">
    <property type="entry name" value="HBM"/>
    <property type="match status" value="1"/>
</dbReference>
<keyword evidence="9" id="KW-1185">Reference proteome</keyword>
<dbReference type="Gene3D" id="6.10.340.10">
    <property type="match status" value="1"/>
</dbReference>
<organism evidence="8 9">
    <name type="scientific">Maridesulfovibrio ferrireducens</name>
    <dbReference type="NCBI Taxonomy" id="246191"/>
    <lineage>
        <taxon>Bacteria</taxon>
        <taxon>Pseudomonadati</taxon>
        <taxon>Thermodesulfobacteriota</taxon>
        <taxon>Desulfovibrionia</taxon>
        <taxon>Desulfovibrionales</taxon>
        <taxon>Desulfovibrionaceae</taxon>
        <taxon>Maridesulfovibrio</taxon>
    </lineage>
</organism>
<dbReference type="PROSITE" id="PS51753">
    <property type="entry name" value="HBM"/>
    <property type="match status" value="1"/>
</dbReference>
<feature type="transmembrane region" description="Helical" evidence="4">
    <location>
        <begin position="12"/>
        <end position="33"/>
    </location>
</feature>
<sequence>MLKRLTVGQKIFCSFIIVAILFGVVSLESLMALNNSSEGFTNYRDFARESNLIGQIQVNQLEGETYVKDYIITGDDKYKVKHDASIKKILQLIATAEKSFLNKERLSLIVEVRHRINLYEKSFKEVAKTQALRTTLANDVLISKGDLMEQTFEQIIDSLGKSEKQSQALYWCAKGVRHLVLGRLYTAKFIDDSDSDKIKRALEEMNKLDLVTTKLAQILKNNDREQLDKIIQARTDYVQTLMKFTTITEKRNDLISSEIDVLGPQMTQTIKQAKKSVVADQDELGPKLQARNSRAITNVYIFGLCAIILGGIAAIIIGRNITLPLKKVVEAAYRIADGNMPEGVEETDRKDELGSLAIAFNKMTTSLNVMATAMERVADSDLTVKIEPRSENDTIGKALARMVENLKDDNKKIHDTVSILSSSLSQISAASAELTASAAETASAVTETNATVEEVKQTAHLSNEKSRQVAEVARKAVRTSQQGQKASEDAASGMMNIKLQMDTIATSIVKLAEQSQHIGDIIYVVNDLADQSNILAVNASIEASKAGEEGRGFTIVAREIRNLSDQSKQSVAQIQSILADIQKATSSAVMITEEGGKAVESGANLSSQTGESILSLSTVINQSAQSSAQIAASSQEQLAGLDQVAVALGSIKQAGEQNLESSRQLEIAVKDLDIQAKSLQTMMDRYKH</sequence>
<dbReference type="GO" id="GO:0016020">
    <property type="term" value="C:membrane"/>
    <property type="evidence" value="ECO:0007669"/>
    <property type="project" value="InterPro"/>
</dbReference>
<dbReference type="PROSITE" id="PS50111">
    <property type="entry name" value="CHEMOTAXIS_TRANSDUC_2"/>
    <property type="match status" value="1"/>
</dbReference>
<dbReference type="OrthoDB" id="2489132at2"/>
<dbReference type="PANTHER" id="PTHR32089:SF112">
    <property type="entry name" value="LYSOZYME-LIKE PROTEIN-RELATED"/>
    <property type="match status" value="1"/>
</dbReference>
<dbReference type="AlphaFoldDB" id="A0A1G9FLS9"/>
<evidence type="ECO:0000313" key="9">
    <source>
        <dbReference type="Proteomes" id="UP000199053"/>
    </source>
</evidence>
<dbReference type="Proteomes" id="UP000199053">
    <property type="component" value="Unassembled WGS sequence"/>
</dbReference>
<evidence type="ECO:0000256" key="1">
    <source>
        <dbReference type="ARBA" id="ARBA00023224"/>
    </source>
</evidence>
<dbReference type="Pfam" id="PF00672">
    <property type="entry name" value="HAMP"/>
    <property type="match status" value="1"/>
</dbReference>